<evidence type="ECO:0000256" key="3">
    <source>
        <dbReference type="ARBA" id="ARBA00022556"/>
    </source>
</evidence>
<dbReference type="PANTHER" id="PTHR43480">
    <property type="entry name" value="ACYL-[ACYL-CARRIER-PROTEIN]--UDP-N-ACETYLGLUCOSAMINE O-ACYLTRANSFERASE"/>
    <property type="match status" value="1"/>
</dbReference>
<dbReference type="RefSeq" id="WP_382344713.1">
    <property type="nucleotide sequence ID" value="NZ_BMZO01000001.1"/>
</dbReference>
<evidence type="ECO:0000313" key="10">
    <source>
        <dbReference type="EMBL" id="GHC62049.1"/>
    </source>
</evidence>
<name>A0A8J3GG26_9HYPH</name>
<dbReference type="InterPro" id="IPR011004">
    <property type="entry name" value="Trimer_LpxA-like_sf"/>
</dbReference>
<dbReference type="EMBL" id="BMZO01000001">
    <property type="protein sequence ID" value="GHC62049.1"/>
    <property type="molecule type" value="Genomic_DNA"/>
</dbReference>
<keyword evidence="3 8" id="KW-0441">Lipid A biosynthesis</keyword>
<evidence type="ECO:0000259" key="9">
    <source>
        <dbReference type="Pfam" id="PF13720"/>
    </source>
</evidence>
<comment type="subcellular location">
    <subcellularLocation>
        <location evidence="8">Cytoplasm</location>
    </subcellularLocation>
</comment>
<comment type="function">
    <text evidence="8">Involved in the biosynthesis of lipid A, a phosphorylated glycolipid that anchors the lipopolysaccharide to the outer membrane of the cell.</text>
</comment>
<reference evidence="10" key="2">
    <citation type="submission" date="2020-09" db="EMBL/GenBank/DDBJ databases">
        <authorList>
            <person name="Sun Q."/>
            <person name="Kim S."/>
        </authorList>
    </citation>
    <scope>NUCLEOTIDE SEQUENCE</scope>
    <source>
        <strain evidence="10">KCTC 42097</strain>
    </source>
</reference>
<dbReference type="CDD" id="cd03351">
    <property type="entry name" value="LbH_UDP-GlcNAc_AT"/>
    <property type="match status" value="1"/>
</dbReference>
<dbReference type="Gene3D" id="2.160.10.10">
    <property type="entry name" value="Hexapeptide repeat proteins"/>
    <property type="match status" value="1"/>
</dbReference>
<keyword evidence="4 8" id="KW-0808">Transferase</keyword>
<dbReference type="InterPro" id="IPR018357">
    <property type="entry name" value="Hexapep_transf_CS"/>
</dbReference>
<keyword evidence="5 8" id="KW-0677">Repeat</keyword>
<feature type="domain" description="UDP N-acetylglucosamine O-acyltransferase C-terminal" evidence="9">
    <location>
        <begin position="177"/>
        <end position="254"/>
    </location>
</feature>
<evidence type="ECO:0000256" key="2">
    <source>
        <dbReference type="ARBA" id="ARBA00022516"/>
    </source>
</evidence>
<keyword evidence="2 8" id="KW-0444">Lipid biosynthesis</keyword>
<dbReference type="GO" id="GO:0016020">
    <property type="term" value="C:membrane"/>
    <property type="evidence" value="ECO:0007669"/>
    <property type="project" value="GOC"/>
</dbReference>
<keyword evidence="11" id="KW-1185">Reference proteome</keyword>
<comment type="similarity">
    <text evidence="8">Belongs to the transferase hexapeptide repeat family. LpxA subfamily.</text>
</comment>
<dbReference type="Proteomes" id="UP000641137">
    <property type="component" value="Unassembled WGS sequence"/>
</dbReference>
<evidence type="ECO:0000256" key="4">
    <source>
        <dbReference type="ARBA" id="ARBA00022679"/>
    </source>
</evidence>
<keyword evidence="7 8" id="KW-0012">Acyltransferase</keyword>
<dbReference type="Gene3D" id="1.20.1180.10">
    <property type="entry name" value="Udp N-acetylglucosamine O-acyltransferase, C-terminal domain"/>
    <property type="match status" value="1"/>
</dbReference>
<dbReference type="Pfam" id="PF13720">
    <property type="entry name" value="Acetyltransf_11"/>
    <property type="match status" value="1"/>
</dbReference>
<dbReference type="EC" id="2.3.1.129" evidence="8"/>
<dbReference type="GO" id="GO:0009245">
    <property type="term" value="P:lipid A biosynthetic process"/>
    <property type="evidence" value="ECO:0007669"/>
    <property type="project" value="UniProtKB-UniRule"/>
</dbReference>
<dbReference type="Pfam" id="PF00132">
    <property type="entry name" value="Hexapep"/>
    <property type="match status" value="1"/>
</dbReference>
<protein>
    <recommendedName>
        <fullName evidence="8">Acyl-[acyl-carrier-protein]--UDP-N-acetylglucosamine O-acyltransferase</fullName>
        <shortName evidence="8">UDP-N-acetylglucosamine acyltransferase</shortName>
        <ecNumber evidence="8">2.3.1.129</ecNumber>
    </recommendedName>
</protein>
<sequence>MSTLIHPTAIIERGADLGQNVKIGPFCHVGEDVVLHDNVELISHVSIMGVTTIGAGTKVFPQAVLGAPPQNGRHKGGKTKLVIGANCTIREAVTMHAGTDTSRGETTVGDNGNFLAYSHIAHDCEVGNNVTFANNATLGGHVVVGNNVGIGGLAAVHQFVRIGDNAFIGGCSAVVFDVIPFGMAVGNRAKLQGLNVVGLKRSGLTHSQLHEVRSAYNMIFDESGSLAENIERAEQAFGGSAMIDKIISFLKERGKRHVTTPARSGAGGDADDAH</sequence>
<dbReference type="PANTHER" id="PTHR43480:SF1">
    <property type="entry name" value="ACYL-[ACYL-CARRIER-PROTEIN]--UDP-N-ACETYLGLUCOSAMINE O-ACYLTRANSFERASE, MITOCHONDRIAL-RELATED"/>
    <property type="match status" value="1"/>
</dbReference>
<keyword evidence="1 8" id="KW-0963">Cytoplasm</keyword>
<comment type="caution">
    <text evidence="10">The sequence shown here is derived from an EMBL/GenBank/DDBJ whole genome shotgun (WGS) entry which is preliminary data.</text>
</comment>
<comment type="pathway">
    <text evidence="8">Glycolipid biosynthesis; lipid IV(A) biosynthesis; lipid IV(A) from (3R)-3-hydroxytetradecanoyl-[acyl-carrier-protein] and UDP-N-acetyl-alpha-D-glucosamine: step 1/6.</text>
</comment>
<comment type="subunit">
    <text evidence="8">Homotrimer.</text>
</comment>
<dbReference type="InterPro" id="IPR001451">
    <property type="entry name" value="Hexapep"/>
</dbReference>
<dbReference type="AlphaFoldDB" id="A0A8J3GG26"/>
<evidence type="ECO:0000256" key="8">
    <source>
        <dbReference type="HAMAP-Rule" id="MF_00387"/>
    </source>
</evidence>
<evidence type="ECO:0000256" key="7">
    <source>
        <dbReference type="ARBA" id="ARBA00023315"/>
    </source>
</evidence>
<reference evidence="10" key="1">
    <citation type="journal article" date="2014" name="Int. J. Syst. Evol. Microbiol.">
        <title>Complete genome sequence of Corynebacterium casei LMG S-19264T (=DSM 44701T), isolated from a smear-ripened cheese.</title>
        <authorList>
            <consortium name="US DOE Joint Genome Institute (JGI-PGF)"/>
            <person name="Walter F."/>
            <person name="Albersmeier A."/>
            <person name="Kalinowski J."/>
            <person name="Ruckert C."/>
        </authorList>
    </citation>
    <scope>NUCLEOTIDE SEQUENCE</scope>
    <source>
        <strain evidence="10">KCTC 42097</strain>
    </source>
</reference>
<dbReference type="PROSITE" id="PS00101">
    <property type="entry name" value="HEXAPEP_TRANSFERASES"/>
    <property type="match status" value="1"/>
</dbReference>
<evidence type="ECO:0000256" key="1">
    <source>
        <dbReference type="ARBA" id="ARBA00022490"/>
    </source>
</evidence>
<dbReference type="PIRSF" id="PIRSF000456">
    <property type="entry name" value="UDP-GlcNAc_acltr"/>
    <property type="match status" value="1"/>
</dbReference>
<dbReference type="NCBIfam" id="TIGR01852">
    <property type="entry name" value="lipid_A_lpxA"/>
    <property type="match status" value="1"/>
</dbReference>
<proteinExistence type="inferred from homology"/>
<accession>A0A8J3GG26</accession>
<dbReference type="HAMAP" id="MF_00387">
    <property type="entry name" value="LpxA"/>
    <property type="match status" value="1"/>
</dbReference>
<gene>
    <name evidence="8 10" type="primary">lpxA</name>
    <name evidence="10" type="ORF">GCM10010136_03010</name>
</gene>
<dbReference type="SUPFAM" id="SSF51161">
    <property type="entry name" value="Trimeric LpxA-like enzymes"/>
    <property type="match status" value="1"/>
</dbReference>
<evidence type="ECO:0000256" key="6">
    <source>
        <dbReference type="ARBA" id="ARBA00023098"/>
    </source>
</evidence>
<organism evidence="10 11">
    <name type="scientific">Limoniibacter endophyticus</name>
    <dbReference type="NCBI Taxonomy" id="1565040"/>
    <lineage>
        <taxon>Bacteria</taxon>
        <taxon>Pseudomonadati</taxon>
        <taxon>Pseudomonadota</taxon>
        <taxon>Alphaproteobacteria</taxon>
        <taxon>Hyphomicrobiales</taxon>
        <taxon>Bartonellaceae</taxon>
        <taxon>Limoniibacter</taxon>
    </lineage>
</organism>
<dbReference type="NCBIfam" id="NF003657">
    <property type="entry name" value="PRK05289.1"/>
    <property type="match status" value="1"/>
</dbReference>
<keyword evidence="6 8" id="KW-0443">Lipid metabolism</keyword>
<evidence type="ECO:0000313" key="11">
    <source>
        <dbReference type="Proteomes" id="UP000641137"/>
    </source>
</evidence>
<dbReference type="InterPro" id="IPR010137">
    <property type="entry name" value="Lipid_A_LpxA"/>
</dbReference>
<dbReference type="GO" id="GO:0008780">
    <property type="term" value="F:acyl-[acyl-carrier-protein]-UDP-N-acetylglucosamine O-acyltransferase activity"/>
    <property type="evidence" value="ECO:0007669"/>
    <property type="project" value="UniProtKB-UniRule"/>
</dbReference>
<dbReference type="InterPro" id="IPR037157">
    <property type="entry name" value="Acetyltransf_C_sf"/>
</dbReference>
<evidence type="ECO:0000256" key="5">
    <source>
        <dbReference type="ARBA" id="ARBA00022737"/>
    </source>
</evidence>
<dbReference type="GO" id="GO:0005737">
    <property type="term" value="C:cytoplasm"/>
    <property type="evidence" value="ECO:0007669"/>
    <property type="project" value="UniProtKB-SubCell"/>
</dbReference>
<dbReference type="InterPro" id="IPR029098">
    <property type="entry name" value="Acetyltransf_C"/>
</dbReference>
<dbReference type="UniPathway" id="UPA00359">
    <property type="reaction ID" value="UER00477"/>
</dbReference>
<comment type="catalytic activity">
    <reaction evidence="8">
        <text>a (3R)-hydroxyacyl-[ACP] + UDP-N-acetyl-alpha-D-glucosamine = a UDP-3-O-[(3R)-3-hydroxyacyl]-N-acetyl-alpha-D-glucosamine + holo-[ACP]</text>
        <dbReference type="Rhea" id="RHEA:67812"/>
        <dbReference type="Rhea" id="RHEA-COMP:9685"/>
        <dbReference type="Rhea" id="RHEA-COMP:9945"/>
        <dbReference type="ChEBI" id="CHEBI:57705"/>
        <dbReference type="ChEBI" id="CHEBI:64479"/>
        <dbReference type="ChEBI" id="CHEBI:78827"/>
        <dbReference type="ChEBI" id="CHEBI:173225"/>
        <dbReference type="EC" id="2.3.1.129"/>
    </reaction>
</comment>